<reference evidence="2" key="1">
    <citation type="submission" date="2020-08" db="EMBL/GenBank/DDBJ databases">
        <title>Multicomponent nature underlies the extraordinary mechanical properties of spider dragline silk.</title>
        <authorList>
            <person name="Kono N."/>
            <person name="Nakamura H."/>
            <person name="Mori M."/>
            <person name="Yoshida Y."/>
            <person name="Ohtoshi R."/>
            <person name="Malay A.D."/>
            <person name="Moran D.A.P."/>
            <person name="Tomita M."/>
            <person name="Numata K."/>
            <person name="Arakawa K."/>
        </authorList>
    </citation>
    <scope>NUCLEOTIDE SEQUENCE</scope>
</reference>
<accession>A0A8X6RLM3</accession>
<comment type="caution">
    <text evidence="2">The sequence shown here is derived from an EMBL/GenBank/DDBJ whole genome shotgun (WGS) entry which is preliminary data.</text>
</comment>
<dbReference type="EMBL" id="BMAU01021196">
    <property type="protein sequence ID" value="GFX97178.1"/>
    <property type="molecule type" value="Genomic_DNA"/>
</dbReference>
<dbReference type="AlphaFoldDB" id="A0A8X6RLM3"/>
<organism evidence="2 3">
    <name type="scientific">Trichonephila clavipes</name>
    <name type="common">Golden silk orbweaver</name>
    <name type="synonym">Nephila clavipes</name>
    <dbReference type="NCBI Taxonomy" id="2585209"/>
    <lineage>
        <taxon>Eukaryota</taxon>
        <taxon>Metazoa</taxon>
        <taxon>Ecdysozoa</taxon>
        <taxon>Arthropoda</taxon>
        <taxon>Chelicerata</taxon>
        <taxon>Arachnida</taxon>
        <taxon>Araneae</taxon>
        <taxon>Araneomorphae</taxon>
        <taxon>Entelegynae</taxon>
        <taxon>Araneoidea</taxon>
        <taxon>Nephilidae</taxon>
        <taxon>Trichonephila</taxon>
    </lineage>
</organism>
<dbReference type="Proteomes" id="UP000887159">
    <property type="component" value="Unassembled WGS sequence"/>
</dbReference>
<evidence type="ECO:0000256" key="1">
    <source>
        <dbReference type="SAM" id="MobiDB-lite"/>
    </source>
</evidence>
<protein>
    <submittedName>
        <fullName evidence="2">Uncharacterized protein</fullName>
    </submittedName>
</protein>
<gene>
    <name evidence="2" type="ORF">TNCV_556681</name>
</gene>
<name>A0A8X6RLM3_TRICX</name>
<keyword evidence="3" id="KW-1185">Reference proteome</keyword>
<feature type="region of interest" description="Disordered" evidence="1">
    <location>
        <begin position="1"/>
        <end position="25"/>
    </location>
</feature>
<sequence length="68" mass="7460">MHRGTLTSRRAPSPVVLPKSSEVGRRGIEHRHVEGLMQTTTVQTRSSCIGRELKFGKQGSNSCIVIVT</sequence>
<feature type="compositionally biased region" description="Polar residues" evidence="1">
    <location>
        <begin position="1"/>
        <end position="10"/>
    </location>
</feature>
<evidence type="ECO:0000313" key="3">
    <source>
        <dbReference type="Proteomes" id="UP000887159"/>
    </source>
</evidence>
<proteinExistence type="predicted"/>
<evidence type="ECO:0000313" key="2">
    <source>
        <dbReference type="EMBL" id="GFX97178.1"/>
    </source>
</evidence>